<feature type="compositionally biased region" description="Basic and acidic residues" evidence="1">
    <location>
        <begin position="175"/>
        <end position="197"/>
    </location>
</feature>
<evidence type="ECO:0000256" key="2">
    <source>
        <dbReference type="SAM" id="SignalP"/>
    </source>
</evidence>
<evidence type="ECO:0000256" key="1">
    <source>
        <dbReference type="SAM" id="MobiDB-lite"/>
    </source>
</evidence>
<accession>A0AAV0VK45</accession>
<evidence type="ECO:0000313" key="3">
    <source>
        <dbReference type="EMBL" id="CAI5747024.1"/>
    </source>
</evidence>
<name>A0AAV0VK45_9STRA</name>
<proteinExistence type="predicted"/>
<dbReference type="Proteomes" id="UP001162029">
    <property type="component" value="Unassembled WGS sequence"/>
</dbReference>
<feature type="region of interest" description="Disordered" evidence="1">
    <location>
        <begin position="137"/>
        <end position="271"/>
    </location>
</feature>
<evidence type="ECO:0008006" key="5">
    <source>
        <dbReference type="Google" id="ProtNLM"/>
    </source>
</evidence>
<feature type="compositionally biased region" description="Basic and acidic residues" evidence="1">
    <location>
        <begin position="208"/>
        <end position="225"/>
    </location>
</feature>
<feature type="region of interest" description="Disordered" evidence="1">
    <location>
        <begin position="304"/>
        <end position="356"/>
    </location>
</feature>
<protein>
    <recommendedName>
        <fullName evidence="5">Carbohydrate-binding module family 19 domain-containing protein</fullName>
    </recommendedName>
</protein>
<feature type="compositionally biased region" description="Basic and acidic residues" evidence="1">
    <location>
        <begin position="150"/>
        <end position="161"/>
    </location>
</feature>
<feature type="compositionally biased region" description="Low complexity" evidence="1">
    <location>
        <begin position="312"/>
        <end position="325"/>
    </location>
</feature>
<feature type="compositionally biased region" description="Polar residues" evidence="1">
    <location>
        <begin position="336"/>
        <end position="356"/>
    </location>
</feature>
<feature type="signal peptide" evidence="2">
    <location>
        <begin position="1"/>
        <end position="17"/>
    </location>
</feature>
<gene>
    <name evidence="3" type="ORF">PDE001_LOCUS11959</name>
</gene>
<sequence length="356" mass="37216">MTSKNLTIAGILATSLASADVSISVQHDATYSLSESHGLSCSGNGAKPAGTQCPKAGDLAIADCKPYLLSYSGTRCVAPVDAECVLVINDTWGCAFPQTADAETSKAYTGKGANYDKTRDAPLDVNCDVVSDETKPGKYGHMAIGTNDHMTSKGSKDDHMTTDTAESANYGSKIHTTERGETTGHDEPSVTKNDSMRNSKPSVTFDGMTRHHEDNGHDENTKALAEESSSYPSKDVTGNYRTEASESAYPTEETSDAYPAKDARSTEETVAAGPNKETLQTYPTEIPSDTQRGHGTAEAPIIATKLGGTTGPGDTAAGDDSTALGNLTETPVDPSAYTTETSVSTSAYPTLALASQ</sequence>
<comment type="caution">
    <text evidence="3">The sequence shown here is derived from an EMBL/GenBank/DDBJ whole genome shotgun (WGS) entry which is preliminary data.</text>
</comment>
<evidence type="ECO:0000313" key="4">
    <source>
        <dbReference type="Proteomes" id="UP001162029"/>
    </source>
</evidence>
<organism evidence="3 4">
    <name type="scientific">Peronospora destructor</name>
    <dbReference type="NCBI Taxonomy" id="86335"/>
    <lineage>
        <taxon>Eukaryota</taxon>
        <taxon>Sar</taxon>
        <taxon>Stramenopiles</taxon>
        <taxon>Oomycota</taxon>
        <taxon>Peronosporomycetes</taxon>
        <taxon>Peronosporales</taxon>
        <taxon>Peronosporaceae</taxon>
        <taxon>Peronospora</taxon>
    </lineage>
</organism>
<dbReference type="EMBL" id="CANTFM010002661">
    <property type="protein sequence ID" value="CAI5747024.1"/>
    <property type="molecule type" value="Genomic_DNA"/>
</dbReference>
<keyword evidence="4" id="KW-1185">Reference proteome</keyword>
<feature type="chain" id="PRO_5043964985" description="Carbohydrate-binding module family 19 domain-containing protein" evidence="2">
    <location>
        <begin position="18"/>
        <end position="356"/>
    </location>
</feature>
<keyword evidence="2" id="KW-0732">Signal</keyword>
<reference evidence="3" key="1">
    <citation type="submission" date="2022-12" db="EMBL/GenBank/DDBJ databases">
        <authorList>
            <person name="Webb A."/>
        </authorList>
    </citation>
    <scope>NUCLEOTIDE SEQUENCE</scope>
    <source>
        <strain evidence="3">Pd1</strain>
    </source>
</reference>
<dbReference type="AlphaFoldDB" id="A0AAV0VK45"/>